<accession>A0ABQ9WAU8</accession>
<proteinExistence type="predicted"/>
<dbReference type="Proteomes" id="UP001266305">
    <property type="component" value="Unassembled WGS sequence"/>
</dbReference>
<reference evidence="1 2" key="1">
    <citation type="submission" date="2023-05" db="EMBL/GenBank/DDBJ databases">
        <title>B98-5 Cell Line De Novo Hybrid Assembly: An Optical Mapping Approach.</title>
        <authorList>
            <person name="Kananen K."/>
            <person name="Auerbach J.A."/>
            <person name="Kautto E."/>
            <person name="Blachly J.S."/>
        </authorList>
    </citation>
    <scope>NUCLEOTIDE SEQUENCE [LARGE SCALE GENOMIC DNA]</scope>
    <source>
        <strain evidence="1">B95-8</strain>
        <tissue evidence="1">Cell line</tissue>
    </source>
</reference>
<protein>
    <submittedName>
        <fullName evidence="1">Uncharacterized protein</fullName>
    </submittedName>
</protein>
<evidence type="ECO:0000313" key="2">
    <source>
        <dbReference type="Proteomes" id="UP001266305"/>
    </source>
</evidence>
<organism evidence="1 2">
    <name type="scientific">Saguinus oedipus</name>
    <name type="common">Cotton-top tamarin</name>
    <name type="synonym">Oedipomidas oedipus</name>
    <dbReference type="NCBI Taxonomy" id="9490"/>
    <lineage>
        <taxon>Eukaryota</taxon>
        <taxon>Metazoa</taxon>
        <taxon>Chordata</taxon>
        <taxon>Craniata</taxon>
        <taxon>Vertebrata</taxon>
        <taxon>Euteleostomi</taxon>
        <taxon>Mammalia</taxon>
        <taxon>Eutheria</taxon>
        <taxon>Euarchontoglires</taxon>
        <taxon>Primates</taxon>
        <taxon>Haplorrhini</taxon>
        <taxon>Platyrrhini</taxon>
        <taxon>Cebidae</taxon>
        <taxon>Callitrichinae</taxon>
        <taxon>Saguinus</taxon>
    </lineage>
</organism>
<keyword evidence="2" id="KW-1185">Reference proteome</keyword>
<dbReference type="EMBL" id="JASSZA010000001">
    <property type="protein sequence ID" value="KAK2118737.1"/>
    <property type="molecule type" value="Genomic_DNA"/>
</dbReference>
<comment type="caution">
    <text evidence="1">The sequence shown here is derived from an EMBL/GenBank/DDBJ whole genome shotgun (WGS) entry which is preliminary data.</text>
</comment>
<name>A0ABQ9WAU8_SAGOE</name>
<gene>
    <name evidence="1" type="ORF">P7K49_000123</name>
</gene>
<sequence>MALSLPLLLQEVTTVCPLLTNPLPHHGGKRGDRGTWMGCQMEEPMLLLQESLGLAPPREEFLQVCISQREGKGGGRSTGRRNAMEWSATFKMVMPPCLARRALASDLCLFGTIPLLDLPLLLQKQQNVQ</sequence>
<evidence type="ECO:0000313" key="1">
    <source>
        <dbReference type="EMBL" id="KAK2118737.1"/>
    </source>
</evidence>